<dbReference type="InterPro" id="IPR005959">
    <property type="entry name" value="Fumarylacetoacetase"/>
</dbReference>
<feature type="binding site" evidence="13">
    <location>
        <position position="217"/>
    </location>
    <ligand>
        <name>Ca(2+)</name>
        <dbReference type="ChEBI" id="CHEBI:29108"/>
    </ligand>
</feature>
<feature type="binding site" evidence="13">
    <location>
        <position position="309"/>
    </location>
    <ligand>
        <name>Mg(2+)</name>
        <dbReference type="ChEBI" id="CHEBI:18420"/>
    </ligand>
</feature>
<comment type="catalytic activity">
    <reaction evidence="1 14">
        <text>4-fumarylacetoacetate + H2O = acetoacetate + fumarate + H(+)</text>
        <dbReference type="Rhea" id="RHEA:10244"/>
        <dbReference type="ChEBI" id="CHEBI:13705"/>
        <dbReference type="ChEBI" id="CHEBI:15377"/>
        <dbReference type="ChEBI" id="CHEBI:15378"/>
        <dbReference type="ChEBI" id="CHEBI:18034"/>
        <dbReference type="ChEBI" id="CHEBI:29806"/>
        <dbReference type="EC" id="3.7.1.2"/>
    </reaction>
</comment>
<feature type="binding site" evidence="13">
    <location>
        <position position="215"/>
    </location>
    <ligand>
        <name>Ca(2+)</name>
        <dbReference type="ChEBI" id="CHEBI:29108"/>
    </ligand>
</feature>
<evidence type="ECO:0000256" key="7">
    <source>
        <dbReference type="ARBA" id="ARBA00022801"/>
    </source>
</evidence>
<feature type="binding site" evidence="13">
    <location>
        <position position="249"/>
    </location>
    <ligand>
        <name>Ca(2+)</name>
        <dbReference type="ChEBI" id="CHEBI:29108"/>
    </ligand>
</feature>
<evidence type="ECO:0000256" key="1">
    <source>
        <dbReference type="ARBA" id="ARBA00000353"/>
    </source>
</evidence>
<keyword evidence="9 13" id="KW-0460">Magnesium</keyword>
<dbReference type="UniPathway" id="UPA00139">
    <property type="reaction ID" value="UER00341"/>
</dbReference>
<accession>A0A2G8LJS0</accession>
<keyword evidence="18" id="KW-1185">Reference proteome</keyword>
<sequence length="441" mass="49317">MPGIQQDTSFKRNIRKTELPANHRTKWQSLEPKHRIGVAIGDQVLDLSTITDLFNGPILSECQGVFSEGTLNSFMSLGRPAWKEARTTLQRLLSTSEPTLRDNAELRKRVTFSLVLSIPGFALRWLLFHKCRKMHSLQPSETTPILLVHVSRHQCGHNVSGRTTPFSQTGSIYPWPTTVDRRRWSSQGHHQKTVWTAETADDPPSVGACKLLDFELEMGFFVGPGNNLGDPIKINKAQDHIFGMVLMNDWSDSHECVEFVILGDDPSQLTILYLGSYLGNLTSEWLESSRHSKWEYVPLGPFLGKNFGTTISPWVVTMDALEQFAIPNCKQDPPAQPYLHHDDPYTFDIKLLVSIKAEGMKEGAVVARSNHKNLYWTVKQQLVHHAISGCNMNPGDLLGSGTISGELMTASVVSSNFAGKEQGRLTSVEESRGSFSKMEMK</sequence>
<dbReference type="GO" id="GO:0006559">
    <property type="term" value="P:L-phenylalanine catabolic process"/>
    <property type="evidence" value="ECO:0007669"/>
    <property type="project" value="UniProtKB-UniRule"/>
</dbReference>
<feature type="binding site" evidence="13">
    <location>
        <position position="249"/>
    </location>
    <ligand>
        <name>Mg(2+)</name>
        <dbReference type="ChEBI" id="CHEBI:18420"/>
    </ligand>
</feature>
<dbReference type="InterPro" id="IPR015377">
    <property type="entry name" value="Fumarylacetoacetase_N"/>
</dbReference>
<evidence type="ECO:0000256" key="11">
    <source>
        <dbReference type="ARBA" id="ARBA00023232"/>
    </source>
</evidence>
<keyword evidence="8 13" id="KW-0106">Calcium</keyword>
<dbReference type="PANTHER" id="PTHR43069:SF2">
    <property type="entry name" value="FUMARYLACETOACETASE"/>
    <property type="match status" value="1"/>
</dbReference>
<dbReference type="InterPro" id="IPR036663">
    <property type="entry name" value="Fumarylacetoacetase_C_sf"/>
</dbReference>
<evidence type="ECO:0000256" key="5">
    <source>
        <dbReference type="ARBA" id="ARBA00014741"/>
    </source>
</evidence>
<comment type="cofactor">
    <cofactor evidence="14">
        <name>Mg(2+)</name>
        <dbReference type="ChEBI" id="CHEBI:18420"/>
    </cofactor>
    <cofactor evidence="14">
        <name>Ca(2+)</name>
        <dbReference type="ChEBI" id="CHEBI:29108"/>
    </cofactor>
</comment>
<reference evidence="17 18" key="1">
    <citation type="journal article" date="2017" name="PLoS Biol.">
        <title>The sea cucumber genome provides insights into morphological evolution and visceral regeneration.</title>
        <authorList>
            <person name="Zhang X."/>
            <person name="Sun L."/>
            <person name="Yuan J."/>
            <person name="Sun Y."/>
            <person name="Gao Y."/>
            <person name="Zhang L."/>
            <person name="Li S."/>
            <person name="Dai H."/>
            <person name="Hamel J.F."/>
            <person name="Liu C."/>
            <person name="Yu Y."/>
            <person name="Liu S."/>
            <person name="Lin W."/>
            <person name="Guo K."/>
            <person name="Jin S."/>
            <person name="Xu P."/>
            <person name="Storey K.B."/>
            <person name="Huan P."/>
            <person name="Zhang T."/>
            <person name="Zhou Y."/>
            <person name="Zhang J."/>
            <person name="Lin C."/>
            <person name="Li X."/>
            <person name="Xing L."/>
            <person name="Huo D."/>
            <person name="Sun M."/>
            <person name="Wang L."/>
            <person name="Mercier A."/>
            <person name="Li F."/>
            <person name="Yang H."/>
            <person name="Xiang J."/>
        </authorList>
    </citation>
    <scope>NUCLEOTIDE SEQUENCE [LARGE SCALE GENOMIC DNA]</scope>
    <source>
        <strain evidence="17">Shaxun</strain>
        <tissue evidence="17">Muscle</tissue>
    </source>
</reference>
<protein>
    <recommendedName>
        <fullName evidence="5 14">Fumarylacetoacetase</fullName>
        <ecNumber evidence="4 14">3.7.1.2</ecNumber>
    </recommendedName>
    <alternativeName>
        <fullName evidence="14">Fumarylacetoacetate hydrolase</fullName>
    </alternativeName>
</protein>
<evidence type="ECO:0000256" key="14">
    <source>
        <dbReference type="RuleBase" id="RU366008"/>
    </source>
</evidence>
<feature type="binding site" evidence="12">
    <location>
        <position position="402"/>
    </location>
    <ligand>
        <name>substrate</name>
    </ligand>
</feature>
<feature type="domain" description="Fumarylacetoacetase-like C-terminal" evidence="15">
    <location>
        <begin position="205"/>
        <end position="406"/>
    </location>
</feature>
<organism evidence="17 18">
    <name type="scientific">Stichopus japonicus</name>
    <name type="common">Sea cucumber</name>
    <dbReference type="NCBI Taxonomy" id="307972"/>
    <lineage>
        <taxon>Eukaryota</taxon>
        <taxon>Metazoa</taxon>
        <taxon>Echinodermata</taxon>
        <taxon>Eleutherozoa</taxon>
        <taxon>Echinozoa</taxon>
        <taxon>Holothuroidea</taxon>
        <taxon>Aspidochirotacea</taxon>
        <taxon>Aspidochirotida</taxon>
        <taxon>Stichopodidae</taxon>
        <taxon>Apostichopus</taxon>
    </lineage>
</organism>
<evidence type="ECO:0000256" key="3">
    <source>
        <dbReference type="ARBA" id="ARBA00010211"/>
    </source>
</evidence>
<dbReference type="SUPFAM" id="SSF56529">
    <property type="entry name" value="FAH"/>
    <property type="match status" value="2"/>
</dbReference>
<dbReference type="Pfam" id="PF09298">
    <property type="entry name" value="FAA_hydrolase_N"/>
    <property type="match status" value="1"/>
</dbReference>
<dbReference type="GO" id="GO:0006572">
    <property type="term" value="P:L-tyrosine catabolic process"/>
    <property type="evidence" value="ECO:0007669"/>
    <property type="project" value="UniProtKB-UniRule"/>
</dbReference>
<dbReference type="Proteomes" id="UP000230750">
    <property type="component" value="Unassembled WGS sequence"/>
</dbReference>
<evidence type="ECO:0000256" key="6">
    <source>
        <dbReference type="ARBA" id="ARBA00022723"/>
    </source>
</evidence>
<comment type="caution">
    <text evidence="17">The sequence shown here is derived from an EMBL/GenBank/DDBJ whole genome shotgun (WGS) entry which is preliminary data.</text>
</comment>
<dbReference type="Pfam" id="PF01557">
    <property type="entry name" value="FAA_hydrolase"/>
    <property type="match status" value="1"/>
</dbReference>
<evidence type="ECO:0000256" key="8">
    <source>
        <dbReference type="ARBA" id="ARBA00022837"/>
    </source>
</evidence>
<evidence type="ECO:0000256" key="4">
    <source>
        <dbReference type="ARBA" id="ARBA00012094"/>
    </source>
</evidence>
<feature type="binding site" evidence="12">
    <location>
        <position position="296"/>
    </location>
    <ligand>
        <name>substrate</name>
    </ligand>
</feature>
<keyword evidence="11 14" id="KW-0585">Phenylalanine catabolism</keyword>
<dbReference type="STRING" id="307972.A0A2G8LJS0"/>
<evidence type="ECO:0000256" key="9">
    <source>
        <dbReference type="ARBA" id="ARBA00022842"/>
    </source>
</evidence>
<evidence type="ECO:0000259" key="15">
    <source>
        <dbReference type="Pfam" id="PF01557"/>
    </source>
</evidence>
<evidence type="ECO:0000256" key="13">
    <source>
        <dbReference type="PIRSR" id="PIRSR605959-3"/>
    </source>
</evidence>
<dbReference type="GO" id="GO:1902000">
    <property type="term" value="P:homogentisate catabolic process"/>
    <property type="evidence" value="ECO:0007669"/>
    <property type="project" value="TreeGrafter"/>
</dbReference>
<evidence type="ECO:0000256" key="12">
    <source>
        <dbReference type="PIRSR" id="PIRSR605959-2"/>
    </source>
</evidence>
<dbReference type="Gene3D" id="2.30.30.230">
    <property type="entry name" value="Fumarylacetoacetase, N-terminal domain"/>
    <property type="match status" value="1"/>
</dbReference>
<feature type="binding site" evidence="13">
    <location>
        <position position="305"/>
    </location>
    <ligand>
        <name>Mg(2+)</name>
        <dbReference type="ChEBI" id="CHEBI:18420"/>
    </ligand>
</feature>
<comment type="pathway">
    <text evidence="2 14">Amino-acid degradation; L-phenylalanine degradation; acetoacetate and fumarate from L-phenylalanine: step 6/6.</text>
</comment>
<keyword evidence="6 13" id="KW-0479">Metal-binding</keyword>
<gene>
    <name evidence="17" type="ORF">BSL78_02533</name>
</gene>
<proteinExistence type="inferred from homology"/>
<dbReference type="InterPro" id="IPR011234">
    <property type="entry name" value="Fumarylacetoacetase-like_C"/>
</dbReference>
<dbReference type="Gene3D" id="3.90.850.10">
    <property type="entry name" value="Fumarylacetoacetase-like, C-terminal domain"/>
    <property type="match status" value="1"/>
</dbReference>
<evidence type="ECO:0000256" key="2">
    <source>
        <dbReference type="ARBA" id="ARBA00004782"/>
    </source>
</evidence>
<name>A0A2G8LJS0_STIJA</name>
<dbReference type="EMBL" id="MRZV01000054">
    <property type="protein sequence ID" value="PIK60506.1"/>
    <property type="molecule type" value="Genomic_DNA"/>
</dbReference>
<evidence type="ECO:0000313" key="18">
    <source>
        <dbReference type="Proteomes" id="UP000230750"/>
    </source>
</evidence>
<evidence type="ECO:0000256" key="10">
    <source>
        <dbReference type="ARBA" id="ARBA00022878"/>
    </source>
</evidence>
<dbReference type="GO" id="GO:0004334">
    <property type="term" value="F:fumarylacetoacetase activity"/>
    <property type="evidence" value="ECO:0007669"/>
    <property type="project" value="UniProtKB-UniRule"/>
</dbReference>
<keyword evidence="7 14" id="KW-0378">Hydrolase</keyword>
<dbReference type="InterPro" id="IPR036462">
    <property type="entry name" value="Fumarylacetoacetase_N_sf"/>
</dbReference>
<dbReference type="PANTHER" id="PTHR43069">
    <property type="entry name" value="FUMARYLACETOACETASE"/>
    <property type="match status" value="1"/>
</dbReference>
<feature type="domain" description="Fumarylacetoacetase N-terminal" evidence="16">
    <location>
        <begin position="31"/>
        <end position="112"/>
    </location>
</feature>
<dbReference type="GO" id="GO:0046872">
    <property type="term" value="F:metal ion binding"/>
    <property type="evidence" value="ECO:0007669"/>
    <property type="project" value="UniProtKB-UniRule"/>
</dbReference>
<dbReference type="EC" id="3.7.1.2" evidence="4 14"/>
<evidence type="ECO:0000259" key="16">
    <source>
        <dbReference type="Pfam" id="PF09298"/>
    </source>
</evidence>
<dbReference type="SUPFAM" id="SSF63433">
    <property type="entry name" value="Fumarylacetoacetate hydrolase, FAH, N-terminal domain"/>
    <property type="match status" value="1"/>
</dbReference>
<keyword evidence="10 14" id="KW-0828">Tyrosine catabolism</keyword>
<comment type="similarity">
    <text evidence="3 14">Belongs to the FAH family.</text>
</comment>
<dbReference type="AlphaFoldDB" id="A0A2G8LJS0"/>
<evidence type="ECO:0000313" key="17">
    <source>
        <dbReference type="EMBL" id="PIK60506.1"/>
    </source>
</evidence>